<dbReference type="InterPro" id="IPR009000">
    <property type="entry name" value="Transl_B-barrel_sf"/>
</dbReference>
<dbReference type="AlphaFoldDB" id="A0A1F8BB91"/>
<evidence type="ECO:0000256" key="3">
    <source>
        <dbReference type="ARBA" id="ARBA00022741"/>
    </source>
</evidence>
<evidence type="ECO:0000256" key="2">
    <source>
        <dbReference type="ARBA" id="ARBA00022540"/>
    </source>
</evidence>
<dbReference type="PANTHER" id="PTHR43381">
    <property type="entry name" value="TRANSLATION INITIATION FACTOR IF-2-RELATED"/>
    <property type="match status" value="1"/>
</dbReference>
<evidence type="ECO:0000313" key="7">
    <source>
        <dbReference type="EMBL" id="OGM60949.1"/>
    </source>
</evidence>
<dbReference type="PANTHER" id="PTHR43381:SF4">
    <property type="entry name" value="EUKARYOTIC TRANSLATION INITIATION FACTOR 5B"/>
    <property type="match status" value="1"/>
</dbReference>
<evidence type="ECO:0000256" key="1">
    <source>
        <dbReference type="ARBA" id="ARBA00007733"/>
    </source>
</evidence>
<gene>
    <name evidence="7" type="ORF">A3A75_04255</name>
</gene>
<dbReference type="Gene3D" id="2.40.30.10">
    <property type="entry name" value="Translation factors"/>
    <property type="match status" value="2"/>
</dbReference>
<dbReference type="InterPro" id="IPR036925">
    <property type="entry name" value="TIF_IF2_dom3_sf"/>
</dbReference>
<dbReference type="Pfam" id="PF00009">
    <property type="entry name" value="GTP_EFTU"/>
    <property type="match status" value="1"/>
</dbReference>
<dbReference type="NCBIfam" id="TIGR00231">
    <property type="entry name" value="small_GTP"/>
    <property type="match status" value="1"/>
</dbReference>
<dbReference type="FunFam" id="3.40.50.300:FF:000019">
    <property type="entry name" value="Translation initiation factor IF-2"/>
    <property type="match status" value="1"/>
</dbReference>
<dbReference type="InterPro" id="IPR023115">
    <property type="entry name" value="TIF_IF2_dom3"/>
</dbReference>
<name>A0A1F8BB91_9BACT</name>
<evidence type="ECO:0000313" key="8">
    <source>
        <dbReference type="Proteomes" id="UP000179018"/>
    </source>
</evidence>
<dbReference type="InterPro" id="IPR027417">
    <property type="entry name" value="P-loop_NTPase"/>
</dbReference>
<evidence type="ECO:0000256" key="5">
    <source>
        <dbReference type="ARBA" id="ARBA00023134"/>
    </source>
</evidence>
<dbReference type="InterPro" id="IPR005225">
    <property type="entry name" value="Small_GTP-bd"/>
</dbReference>
<sequence>MQKKKLQTQLSRPPIVVFLGHVDHGKTTLLDFIRQTKVAEKEAGGITQRVGVSQIATKATGPVADSERSLTRREGLRPGGEGKKITFIDTPGHAAFFSMRSRGAKVADIAILVVAADDGVKPQTKEALEHIINAGIPYIVAATKIDLPSASLETVRTQLEKEGVLFEGRGGDVPLLGVSGKSGQGVEELLEMISLVSELHEIKGSPQENLEAVVIETGKDKAGPTATVIVRNGTLSVGEVVVTEKESTKIRGLFDYNGKSVKSISPGEPALVLGFRDVPPVGSSVWSQNDNSFVKFAEKKVINKLQVDEGQIPIVLKAQNAGSLEAVIASLPKEIVVISGAVGDVNESDVFIAKSSSSKIFAFESKIPTSVQKLADTEGVELESFNIVYELLEKVDEMIKKGEVEVLGKAEIIATFPYEAKKIAGSKILQGKISKKDNVVLMRQEKEVGIVKILSMKKGKVDIEEAKQGEECGIFFAPQLDFNVGDVILSVRK</sequence>
<evidence type="ECO:0000259" key="6">
    <source>
        <dbReference type="PROSITE" id="PS51722"/>
    </source>
</evidence>
<dbReference type="CDD" id="cd01887">
    <property type="entry name" value="IF2_eIF5B"/>
    <property type="match status" value="1"/>
</dbReference>
<dbReference type="EMBL" id="MGHC01000003">
    <property type="protein sequence ID" value="OGM60949.1"/>
    <property type="molecule type" value="Genomic_DNA"/>
</dbReference>
<dbReference type="GO" id="GO:0003743">
    <property type="term" value="F:translation initiation factor activity"/>
    <property type="evidence" value="ECO:0007669"/>
    <property type="project" value="UniProtKB-KW"/>
</dbReference>
<dbReference type="Pfam" id="PF11987">
    <property type="entry name" value="IF-2"/>
    <property type="match status" value="1"/>
</dbReference>
<protein>
    <recommendedName>
        <fullName evidence="6">Tr-type G domain-containing protein</fullName>
    </recommendedName>
</protein>
<dbReference type="PROSITE" id="PS51722">
    <property type="entry name" value="G_TR_2"/>
    <property type="match status" value="1"/>
</dbReference>
<evidence type="ECO:0000256" key="4">
    <source>
        <dbReference type="ARBA" id="ARBA00022917"/>
    </source>
</evidence>
<dbReference type="Pfam" id="PF22042">
    <property type="entry name" value="EF-G_D2"/>
    <property type="match status" value="1"/>
</dbReference>
<keyword evidence="4" id="KW-0648">Protein biosynthesis</keyword>
<keyword evidence="5" id="KW-0342">GTP-binding</keyword>
<dbReference type="InterPro" id="IPR053905">
    <property type="entry name" value="EF-G-like_DII"/>
</dbReference>
<dbReference type="SUPFAM" id="SSF52156">
    <property type="entry name" value="Initiation factor IF2/eIF5b, domain 3"/>
    <property type="match status" value="1"/>
</dbReference>
<dbReference type="SUPFAM" id="SSF50447">
    <property type="entry name" value="Translation proteins"/>
    <property type="match status" value="2"/>
</dbReference>
<keyword evidence="3" id="KW-0547">Nucleotide-binding</keyword>
<comment type="caution">
    <text evidence="7">The sequence shown here is derived from an EMBL/GenBank/DDBJ whole genome shotgun (WGS) entry which is preliminary data.</text>
</comment>
<dbReference type="GO" id="GO:0005737">
    <property type="term" value="C:cytoplasm"/>
    <property type="evidence" value="ECO:0007669"/>
    <property type="project" value="TreeGrafter"/>
</dbReference>
<comment type="similarity">
    <text evidence="1">Belongs to the TRAFAC class translation factor GTPase superfamily. Classic translation factor GTPase family. IF-2 subfamily.</text>
</comment>
<dbReference type="GO" id="GO:0005525">
    <property type="term" value="F:GTP binding"/>
    <property type="evidence" value="ECO:0007669"/>
    <property type="project" value="UniProtKB-KW"/>
</dbReference>
<keyword evidence="2" id="KW-0396">Initiation factor</keyword>
<dbReference type="SUPFAM" id="SSF52540">
    <property type="entry name" value="P-loop containing nucleoside triphosphate hydrolases"/>
    <property type="match status" value="1"/>
</dbReference>
<dbReference type="PRINTS" id="PR00315">
    <property type="entry name" value="ELONGATNFCT"/>
</dbReference>
<dbReference type="InterPro" id="IPR000795">
    <property type="entry name" value="T_Tr_GTP-bd_dom"/>
</dbReference>
<dbReference type="Gene3D" id="3.40.50.300">
    <property type="entry name" value="P-loop containing nucleotide triphosphate hydrolases"/>
    <property type="match status" value="1"/>
</dbReference>
<dbReference type="GO" id="GO:0003924">
    <property type="term" value="F:GTPase activity"/>
    <property type="evidence" value="ECO:0007669"/>
    <property type="project" value="InterPro"/>
</dbReference>
<dbReference type="Proteomes" id="UP000179018">
    <property type="component" value="Unassembled WGS sequence"/>
</dbReference>
<accession>A0A1F8BB91</accession>
<dbReference type="Gene3D" id="3.40.50.10050">
    <property type="entry name" value="Translation initiation factor IF- 2, domain 3"/>
    <property type="match status" value="1"/>
</dbReference>
<dbReference type="InterPro" id="IPR015760">
    <property type="entry name" value="TIF_IF2"/>
</dbReference>
<reference evidence="7 8" key="1">
    <citation type="journal article" date="2016" name="Nat. Commun.">
        <title>Thousands of microbial genomes shed light on interconnected biogeochemical processes in an aquifer system.</title>
        <authorList>
            <person name="Anantharaman K."/>
            <person name="Brown C.T."/>
            <person name="Hug L.A."/>
            <person name="Sharon I."/>
            <person name="Castelle C.J."/>
            <person name="Probst A.J."/>
            <person name="Thomas B.C."/>
            <person name="Singh A."/>
            <person name="Wilkins M.J."/>
            <person name="Karaoz U."/>
            <person name="Brodie E.L."/>
            <person name="Williams K.H."/>
            <person name="Hubbard S.S."/>
            <person name="Banfield J.F."/>
        </authorList>
    </citation>
    <scope>NUCLEOTIDE SEQUENCE [LARGE SCALE GENOMIC DNA]</scope>
</reference>
<organism evidence="7 8">
    <name type="scientific">Candidatus Woesebacteria bacterium RIFCSPLOWO2_01_FULL_39_10</name>
    <dbReference type="NCBI Taxonomy" id="1802516"/>
    <lineage>
        <taxon>Bacteria</taxon>
        <taxon>Candidatus Woeseibacteriota</taxon>
    </lineage>
</organism>
<proteinExistence type="inferred from homology"/>
<dbReference type="STRING" id="1802516.A3A75_04255"/>
<feature type="domain" description="Tr-type G" evidence="6">
    <location>
        <begin position="11"/>
        <end position="207"/>
    </location>
</feature>